<reference evidence="1" key="1">
    <citation type="submission" date="2023-12" db="EMBL/GenBank/DDBJ databases">
        <title>Genome assembly of Anisodus tanguticus.</title>
        <authorList>
            <person name="Wang Y.-J."/>
        </authorList>
    </citation>
    <scope>NUCLEOTIDE SEQUENCE</scope>
    <source>
        <strain evidence="1">KB-2021</strain>
        <tissue evidence="1">Leaf</tissue>
    </source>
</reference>
<dbReference type="AlphaFoldDB" id="A0AAE1SGH7"/>
<dbReference type="InterPro" id="IPR046955">
    <property type="entry name" value="PHR1-like"/>
</dbReference>
<dbReference type="PANTHER" id="PTHR31314">
    <property type="entry name" value="MYB FAMILY TRANSCRIPTION FACTOR PHL7-LIKE"/>
    <property type="match status" value="1"/>
</dbReference>
<protein>
    <submittedName>
        <fullName evidence="1">Uncharacterized protein</fullName>
    </submittedName>
</protein>
<evidence type="ECO:0000313" key="1">
    <source>
        <dbReference type="EMBL" id="KAK4369017.1"/>
    </source>
</evidence>
<evidence type="ECO:0000313" key="2">
    <source>
        <dbReference type="Proteomes" id="UP001291623"/>
    </source>
</evidence>
<dbReference type="PANTHER" id="PTHR31314:SF164">
    <property type="entry name" value="HTH MYB-TYPE DOMAIN-CONTAINING PROTEIN"/>
    <property type="match status" value="1"/>
</dbReference>
<dbReference type="Gene3D" id="1.10.10.60">
    <property type="entry name" value="Homeodomain-like"/>
    <property type="match status" value="1"/>
</dbReference>
<name>A0AAE1SGH7_9SOLA</name>
<accession>A0AAE1SGH7</accession>
<gene>
    <name evidence="1" type="ORF">RND71_012809</name>
</gene>
<dbReference type="EMBL" id="JAVYJV010000006">
    <property type="protein sequence ID" value="KAK4369017.1"/>
    <property type="molecule type" value="Genomic_DNA"/>
</dbReference>
<comment type="caution">
    <text evidence="1">The sequence shown here is derived from an EMBL/GenBank/DDBJ whole genome shotgun (WGS) entry which is preliminary data.</text>
</comment>
<sequence>MVVLEFMKMSCQSKDSQKTRRFRHYVRSKIPRLRWTPDLHRAFVNAVELLGGQESKSNSLDRGIQNFQLFLSYWCMGATPKLVLELMNVRGLSITHMYRSKKRQDSGRGEQKNKYYAMVRPKSSQWRKETGVVLEKSLSNPLIYQTHRELNLCDDIGDLDEAYRLQETYKYDELSKLQLSLSYGCYDHNGVRQSRKHKGQYRDEYLGSHHASQILCIGLRSCKY</sequence>
<keyword evidence="2" id="KW-1185">Reference proteome</keyword>
<dbReference type="GO" id="GO:0003700">
    <property type="term" value="F:DNA-binding transcription factor activity"/>
    <property type="evidence" value="ECO:0007669"/>
    <property type="project" value="InterPro"/>
</dbReference>
<dbReference type="Proteomes" id="UP001291623">
    <property type="component" value="Unassembled WGS sequence"/>
</dbReference>
<proteinExistence type="predicted"/>
<organism evidence="1 2">
    <name type="scientific">Anisodus tanguticus</name>
    <dbReference type="NCBI Taxonomy" id="243964"/>
    <lineage>
        <taxon>Eukaryota</taxon>
        <taxon>Viridiplantae</taxon>
        <taxon>Streptophyta</taxon>
        <taxon>Embryophyta</taxon>
        <taxon>Tracheophyta</taxon>
        <taxon>Spermatophyta</taxon>
        <taxon>Magnoliopsida</taxon>
        <taxon>eudicotyledons</taxon>
        <taxon>Gunneridae</taxon>
        <taxon>Pentapetalae</taxon>
        <taxon>asterids</taxon>
        <taxon>lamiids</taxon>
        <taxon>Solanales</taxon>
        <taxon>Solanaceae</taxon>
        <taxon>Solanoideae</taxon>
        <taxon>Hyoscyameae</taxon>
        <taxon>Anisodus</taxon>
    </lineage>
</organism>